<organism evidence="3 4">
    <name type="scientific">Cotesia congregata</name>
    <name type="common">Parasitoid wasp</name>
    <name type="synonym">Apanteles congregatus</name>
    <dbReference type="NCBI Taxonomy" id="51543"/>
    <lineage>
        <taxon>Eukaryota</taxon>
        <taxon>Metazoa</taxon>
        <taxon>Ecdysozoa</taxon>
        <taxon>Arthropoda</taxon>
        <taxon>Hexapoda</taxon>
        <taxon>Insecta</taxon>
        <taxon>Pterygota</taxon>
        <taxon>Neoptera</taxon>
        <taxon>Endopterygota</taxon>
        <taxon>Hymenoptera</taxon>
        <taxon>Apocrita</taxon>
        <taxon>Ichneumonoidea</taxon>
        <taxon>Braconidae</taxon>
        <taxon>Microgastrinae</taxon>
        <taxon>Cotesia</taxon>
    </lineage>
</organism>
<evidence type="ECO:0000313" key="4">
    <source>
        <dbReference type="Proteomes" id="UP000786811"/>
    </source>
</evidence>
<sequence length="463" mass="52890">MLIKKIIEGIFIAIIPQLIGIQGTVEIIIEDAFCSSFSEEYITEPDVYVDVNNRVFVNFSIVKQFSPDAQFHFKILGASMGEYVIQTGLEIQMSLCEMKDEPVILAPVLQMFGFREDECPPSVGVYGNENIEIPMELLPDEFIPNKYLGIGELLYEEEKLVKEDGGYSYTEEHSIVYKWEINKIESFLRSAKSAKGMIHLDSPVFSAGAKIKDSWHLKLLIQNDDASSENKSWVSIYLCSKNGNRKVQAKYLTFILNKEKEKIVGELTYNQSIHDFFWTNSVFDGPQSGYGRVKFANINELLLKKNNFLPNDTLTVCIELIVYDEYIAVKNPNNLLEGSKRKLSDDFNDLFETKKKFDVTIKVGDKEFCAHKVILIARSSNKENEVTIPDIDPKVFKKVLEYIYTDRVDDLISFAEKLLEAADKYQLQGLKDLAFMAAKVTPYQHPCFQKISLQTNIKQPTKS</sequence>
<comment type="caution">
    <text evidence="3">The sequence shown here is derived from an EMBL/GenBank/DDBJ whole genome shotgun (WGS) entry which is preliminary data.</text>
</comment>
<dbReference type="EMBL" id="CAJNRD030001120">
    <property type="protein sequence ID" value="CAG5092642.1"/>
    <property type="molecule type" value="Genomic_DNA"/>
</dbReference>
<evidence type="ECO:0000259" key="2">
    <source>
        <dbReference type="PROSITE" id="PS50144"/>
    </source>
</evidence>
<evidence type="ECO:0000259" key="1">
    <source>
        <dbReference type="PROSITE" id="PS50097"/>
    </source>
</evidence>
<feature type="domain" description="MATH" evidence="2">
    <location>
        <begin position="174"/>
        <end position="320"/>
    </location>
</feature>
<dbReference type="InterPro" id="IPR045005">
    <property type="entry name" value="BPM1-6"/>
</dbReference>
<name>A0A8J2MLE1_COTCN</name>
<dbReference type="Proteomes" id="UP000786811">
    <property type="component" value="Unassembled WGS sequence"/>
</dbReference>
<dbReference type="OrthoDB" id="7629033at2759"/>
<dbReference type="GO" id="GO:0016567">
    <property type="term" value="P:protein ubiquitination"/>
    <property type="evidence" value="ECO:0007669"/>
    <property type="project" value="InterPro"/>
</dbReference>
<dbReference type="Gene3D" id="3.30.710.10">
    <property type="entry name" value="Potassium Channel Kv1.1, Chain A"/>
    <property type="match status" value="1"/>
</dbReference>
<dbReference type="InterPro" id="IPR011333">
    <property type="entry name" value="SKP1/BTB/POZ_sf"/>
</dbReference>
<dbReference type="PANTHER" id="PTHR26379">
    <property type="entry name" value="BTB/POZ AND MATH DOMAIN-CONTAINING PROTEIN 1"/>
    <property type="match status" value="1"/>
</dbReference>
<accession>A0A8J2MLE1</accession>
<dbReference type="InterPro" id="IPR002083">
    <property type="entry name" value="MATH/TRAF_dom"/>
</dbReference>
<dbReference type="Gene3D" id="2.60.210.10">
    <property type="entry name" value="Apoptosis, Tumor Necrosis Factor Receptor Associated Protein 2, Chain A"/>
    <property type="match status" value="1"/>
</dbReference>
<evidence type="ECO:0000313" key="3">
    <source>
        <dbReference type="EMBL" id="CAG5092642.1"/>
    </source>
</evidence>
<dbReference type="Pfam" id="PF22486">
    <property type="entry name" value="MATH_2"/>
    <property type="match status" value="1"/>
</dbReference>
<dbReference type="InterPro" id="IPR008974">
    <property type="entry name" value="TRAF-like"/>
</dbReference>
<keyword evidence="4" id="KW-1185">Reference proteome</keyword>
<dbReference type="AlphaFoldDB" id="A0A8J2MLE1"/>
<reference evidence="3" key="1">
    <citation type="submission" date="2021-04" db="EMBL/GenBank/DDBJ databases">
        <authorList>
            <person name="Chebbi M.A.C M."/>
        </authorList>
    </citation>
    <scope>NUCLEOTIDE SEQUENCE</scope>
</reference>
<proteinExistence type="predicted"/>
<dbReference type="Pfam" id="PF00651">
    <property type="entry name" value="BTB"/>
    <property type="match status" value="1"/>
</dbReference>
<protein>
    <submittedName>
        <fullName evidence="3">Similar to rdx: Protein roadkill (Drosophila melanogaster)</fullName>
    </submittedName>
</protein>
<dbReference type="PROSITE" id="PS50144">
    <property type="entry name" value="MATH"/>
    <property type="match status" value="1"/>
</dbReference>
<dbReference type="SUPFAM" id="SSF49599">
    <property type="entry name" value="TRAF domain-like"/>
    <property type="match status" value="1"/>
</dbReference>
<dbReference type="SUPFAM" id="SSF54695">
    <property type="entry name" value="POZ domain"/>
    <property type="match status" value="1"/>
</dbReference>
<dbReference type="PROSITE" id="PS50097">
    <property type="entry name" value="BTB"/>
    <property type="match status" value="1"/>
</dbReference>
<gene>
    <name evidence="3" type="ORF">HICCMSTLAB_LOCUS6274</name>
</gene>
<dbReference type="InterPro" id="IPR000210">
    <property type="entry name" value="BTB/POZ_dom"/>
</dbReference>
<dbReference type="PANTHER" id="PTHR26379:SF187">
    <property type="entry name" value="OS07G0655300 PROTEIN"/>
    <property type="match status" value="1"/>
</dbReference>
<feature type="domain" description="BTB" evidence="1">
    <location>
        <begin position="357"/>
        <end position="409"/>
    </location>
</feature>
<dbReference type="SMART" id="SM00225">
    <property type="entry name" value="BTB"/>
    <property type="match status" value="1"/>
</dbReference>